<comment type="caution">
    <text evidence="2">The sequence shown here is derived from an EMBL/GenBank/DDBJ whole genome shotgun (WGS) entry which is preliminary data.</text>
</comment>
<dbReference type="Proteomes" id="UP000784286">
    <property type="component" value="Unassembled WGS sequence"/>
</dbReference>
<evidence type="ECO:0000313" key="3">
    <source>
        <dbReference type="Proteomes" id="UP000784286"/>
    </source>
</evidence>
<dbReference type="PANTHER" id="PTHR42828:SF3">
    <property type="entry name" value="THREONYLCARBAMOYL-AMP SYNTHASE"/>
    <property type="match status" value="1"/>
</dbReference>
<dbReference type="InterPro" id="IPR017945">
    <property type="entry name" value="DHBP_synth_RibB-like_a/b_dom"/>
</dbReference>
<feature type="domain" description="YrdC-like" evidence="1">
    <location>
        <begin position="12"/>
        <end position="199"/>
    </location>
</feature>
<accession>A0A948X2B4</accession>
<dbReference type="PANTHER" id="PTHR42828">
    <property type="entry name" value="DHBP SYNTHASE RIBB-LIKE ALPHA/BETA DOMAIN-CONTAINING PROTEIN"/>
    <property type="match status" value="1"/>
</dbReference>
<dbReference type="InterPro" id="IPR052532">
    <property type="entry name" value="SUA5_domain"/>
</dbReference>
<evidence type="ECO:0000259" key="1">
    <source>
        <dbReference type="PROSITE" id="PS51163"/>
    </source>
</evidence>
<dbReference type="Pfam" id="PF01300">
    <property type="entry name" value="Sua5_yciO_yrdC"/>
    <property type="match status" value="1"/>
</dbReference>
<dbReference type="NCBIfam" id="TIGR00057">
    <property type="entry name" value="L-threonylcarbamoyladenylate synthase"/>
    <property type="match status" value="1"/>
</dbReference>
<reference evidence="2" key="2">
    <citation type="submission" date="2021-04" db="EMBL/GenBank/DDBJ databases">
        <authorList>
            <person name="Gilroy R."/>
        </authorList>
    </citation>
    <scope>NUCLEOTIDE SEQUENCE</scope>
    <source>
        <strain evidence="2">8470</strain>
    </source>
</reference>
<dbReference type="SUPFAM" id="SSF55821">
    <property type="entry name" value="YrdC/RibB"/>
    <property type="match status" value="1"/>
</dbReference>
<evidence type="ECO:0000313" key="2">
    <source>
        <dbReference type="EMBL" id="MBU3856200.1"/>
    </source>
</evidence>
<sequence>MLLKLYSKNNNPDDIQRVVEILNEGGIIIYPTDTMYAIGCHALKERPIERICKLKDIDPRKPKLSIICYDLSNISEYAKVSNNTFKLMKRNLPGPFTFILKADSRLPKIFRNRKEVGIRVPDNPIIHEICRALDAPILTTTLPLEEGEDTEYVTDPELIDEKFGDKVDLVIDGGIGGLEPSTVINCCEDIPEITRQGKGELIE</sequence>
<proteinExistence type="predicted"/>
<dbReference type="EMBL" id="JAHLFJ010000064">
    <property type="protein sequence ID" value="MBU3856200.1"/>
    <property type="molecule type" value="Genomic_DNA"/>
</dbReference>
<dbReference type="PROSITE" id="PS51163">
    <property type="entry name" value="YRDC"/>
    <property type="match status" value="1"/>
</dbReference>
<reference evidence="2" key="1">
    <citation type="journal article" date="2021" name="PeerJ">
        <title>Extensive microbial diversity within the chicken gut microbiome revealed by metagenomics and culture.</title>
        <authorList>
            <person name="Gilroy R."/>
            <person name="Ravi A."/>
            <person name="Getino M."/>
            <person name="Pursley I."/>
            <person name="Horton D.L."/>
            <person name="Alikhan N.F."/>
            <person name="Baker D."/>
            <person name="Gharbi K."/>
            <person name="Hall N."/>
            <person name="Watson M."/>
            <person name="Adriaenssens E.M."/>
            <person name="Foster-Nyarko E."/>
            <person name="Jarju S."/>
            <person name="Secka A."/>
            <person name="Antonio M."/>
            <person name="Oren A."/>
            <person name="Chaudhuri R.R."/>
            <person name="La Ragione R."/>
            <person name="Hildebrand F."/>
            <person name="Pallen M.J."/>
        </authorList>
    </citation>
    <scope>NUCLEOTIDE SEQUENCE</scope>
    <source>
        <strain evidence="2">8470</strain>
    </source>
</reference>
<dbReference type="InterPro" id="IPR006070">
    <property type="entry name" value="Sua5-like_dom"/>
</dbReference>
<protein>
    <submittedName>
        <fullName evidence="2">Threonylcarbamoyl-AMP synthase</fullName>
    </submittedName>
</protein>
<dbReference type="GO" id="GO:0003725">
    <property type="term" value="F:double-stranded RNA binding"/>
    <property type="evidence" value="ECO:0007669"/>
    <property type="project" value="InterPro"/>
</dbReference>
<dbReference type="AlphaFoldDB" id="A0A948X2B4"/>
<dbReference type="Gene3D" id="3.90.870.10">
    <property type="entry name" value="DHBP synthase"/>
    <property type="match status" value="1"/>
</dbReference>
<name>A0A948X2B4_9BACT</name>
<organism evidence="2 3">
    <name type="scientific">Candidatus Phocaeicola excrementipullorum</name>
    <dbReference type="NCBI Taxonomy" id="2838731"/>
    <lineage>
        <taxon>Bacteria</taxon>
        <taxon>Pseudomonadati</taxon>
        <taxon>Bacteroidota</taxon>
        <taxon>Bacteroidia</taxon>
        <taxon>Bacteroidales</taxon>
        <taxon>Bacteroidaceae</taxon>
        <taxon>Phocaeicola</taxon>
    </lineage>
</organism>
<gene>
    <name evidence="2" type="ORF">H9928_06550</name>
</gene>